<proteinExistence type="predicted"/>
<evidence type="ECO:0000256" key="1">
    <source>
        <dbReference type="SAM" id="MobiDB-lite"/>
    </source>
</evidence>
<sequence length="566" mass="62392">MNHHYQIFTLCVFVFTKYQIVQGWFFNNPYGDIASANIYNQQSPPGYHFESLAEIEQNYDPNTYSIVPLDQALSMYTYGTTANALGSRSQDGTGGNHNGGVDKRKKRGYFPSLSLPYFTNNNTPTSTSTITTTANIAEDASTKNVNGVPVNTNKADNTFVSETTAIDGAKNQGFNAKAETEAMHFLDFGEGIKNYVSTGTEATITDTAAVTKNTIDTVSAKTQGVIANTESAVSTAISIGEDIEHGLVIIGPYLPLVYKVAMYIIPSLTPYQTIQLSWEVSQIMVEAMKNYEEGESLTRVTAVAAAKIAYDAYLRKRDTGATIINNDFTATTGPATITEYATDIYEKLKDMFNDKSGTSPLSIFSGMNPSPDNNNIVYDANGKSVETKTFDNGAEILHSSDNKILLREPSWKLNKVRELDSQIPKLQNNYEKPSDDDDDNDNDDESEGKVVRSVKTNNDNLSTNANIDKTRFDELLNESMKYQPSFIRNTDGEVLVEQLSNKKSKIPASVNVDSGARFAALTSTMEFTKDVTDDQINELVNLMSKATDYFILKAIRDKKSANRVKS</sequence>
<keyword evidence="4" id="KW-1185">Reference proteome</keyword>
<accession>A0A5E4MZI4</accession>
<evidence type="ECO:0000256" key="2">
    <source>
        <dbReference type="SAM" id="SignalP"/>
    </source>
</evidence>
<dbReference type="EMBL" id="CABPRJ010001441">
    <property type="protein sequence ID" value="VVC37076.1"/>
    <property type="molecule type" value="Genomic_DNA"/>
</dbReference>
<gene>
    <name evidence="3" type="ORF">CINCED_3A022852</name>
</gene>
<feature type="chain" id="PRO_5023120408" evidence="2">
    <location>
        <begin position="24"/>
        <end position="566"/>
    </location>
</feature>
<feature type="region of interest" description="Disordered" evidence="1">
    <location>
        <begin position="422"/>
        <end position="465"/>
    </location>
</feature>
<name>A0A5E4MZI4_9HEMI</name>
<organism evidence="3 4">
    <name type="scientific">Cinara cedri</name>
    <dbReference type="NCBI Taxonomy" id="506608"/>
    <lineage>
        <taxon>Eukaryota</taxon>
        <taxon>Metazoa</taxon>
        <taxon>Ecdysozoa</taxon>
        <taxon>Arthropoda</taxon>
        <taxon>Hexapoda</taxon>
        <taxon>Insecta</taxon>
        <taxon>Pterygota</taxon>
        <taxon>Neoptera</taxon>
        <taxon>Paraneoptera</taxon>
        <taxon>Hemiptera</taxon>
        <taxon>Sternorrhyncha</taxon>
        <taxon>Aphidomorpha</taxon>
        <taxon>Aphidoidea</taxon>
        <taxon>Aphididae</taxon>
        <taxon>Lachninae</taxon>
        <taxon>Cinara</taxon>
    </lineage>
</organism>
<dbReference type="Proteomes" id="UP000325440">
    <property type="component" value="Unassembled WGS sequence"/>
</dbReference>
<feature type="compositionally biased region" description="Acidic residues" evidence="1">
    <location>
        <begin position="434"/>
        <end position="446"/>
    </location>
</feature>
<feature type="region of interest" description="Disordered" evidence="1">
    <location>
        <begin position="85"/>
        <end position="105"/>
    </location>
</feature>
<protein>
    <submittedName>
        <fullName evidence="3">Uncharacterized protein</fullName>
    </submittedName>
</protein>
<reference evidence="3 4" key="1">
    <citation type="submission" date="2019-08" db="EMBL/GenBank/DDBJ databases">
        <authorList>
            <person name="Alioto T."/>
            <person name="Alioto T."/>
            <person name="Gomez Garrido J."/>
        </authorList>
    </citation>
    <scope>NUCLEOTIDE SEQUENCE [LARGE SCALE GENOMIC DNA]</scope>
</reference>
<dbReference type="OrthoDB" id="6617772at2759"/>
<feature type="signal peptide" evidence="2">
    <location>
        <begin position="1"/>
        <end position="23"/>
    </location>
</feature>
<keyword evidence="2" id="KW-0732">Signal</keyword>
<feature type="compositionally biased region" description="Polar residues" evidence="1">
    <location>
        <begin position="454"/>
        <end position="465"/>
    </location>
</feature>
<evidence type="ECO:0000313" key="4">
    <source>
        <dbReference type="Proteomes" id="UP000325440"/>
    </source>
</evidence>
<evidence type="ECO:0000313" key="3">
    <source>
        <dbReference type="EMBL" id="VVC37076.1"/>
    </source>
</evidence>
<dbReference type="AlphaFoldDB" id="A0A5E4MZI4"/>